<dbReference type="PANTHER" id="PTHR21600:SF44">
    <property type="entry name" value="RIBOSOMAL LARGE SUBUNIT PSEUDOURIDINE SYNTHASE D"/>
    <property type="match status" value="1"/>
</dbReference>
<evidence type="ECO:0000256" key="2">
    <source>
        <dbReference type="ARBA" id="ARBA00023235"/>
    </source>
</evidence>
<dbReference type="CDD" id="cd02869">
    <property type="entry name" value="PseudoU_synth_RluA_like"/>
    <property type="match status" value="1"/>
</dbReference>
<dbReference type="GO" id="GO:0003723">
    <property type="term" value="F:RNA binding"/>
    <property type="evidence" value="ECO:0007669"/>
    <property type="project" value="InterPro"/>
</dbReference>
<keyword evidence="2" id="KW-0413">Isomerase</keyword>
<dbReference type="GO" id="GO:0009982">
    <property type="term" value="F:pseudouridine synthase activity"/>
    <property type="evidence" value="ECO:0007669"/>
    <property type="project" value="InterPro"/>
</dbReference>
<dbReference type="SUPFAM" id="SSF55120">
    <property type="entry name" value="Pseudouridine synthase"/>
    <property type="match status" value="1"/>
</dbReference>
<dbReference type="Gene3D" id="3.30.2350.10">
    <property type="entry name" value="Pseudouridine synthase"/>
    <property type="match status" value="1"/>
</dbReference>
<dbReference type="GO" id="GO:0000455">
    <property type="term" value="P:enzyme-directed rRNA pseudouridine synthesis"/>
    <property type="evidence" value="ECO:0007669"/>
    <property type="project" value="TreeGrafter"/>
</dbReference>
<dbReference type="GO" id="GO:0140098">
    <property type="term" value="F:catalytic activity, acting on RNA"/>
    <property type="evidence" value="ECO:0007669"/>
    <property type="project" value="UniProtKB-ARBA"/>
</dbReference>
<comment type="caution">
    <text evidence="4">The sequence shown here is derived from an EMBL/GenBank/DDBJ whole genome shotgun (WGS) entry which is preliminary data.</text>
</comment>
<accession>A0A1F5ISJ6</accession>
<gene>
    <name evidence="4" type="ORF">A2871_00665</name>
</gene>
<dbReference type="InterPro" id="IPR006145">
    <property type="entry name" value="PsdUridine_synth_RsuA/RluA"/>
</dbReference>
<protein>
    <recommendedName>
        <fullName evidence="3">Pseudouridine synthase RsuA/RluA-like domain-containing protein</fullName>
    </recommendedName>
</protein>
<evidence type="ECO:0000313" key="5">
    <source>
        <dbReference type="Proteomes" id="UP000176336"/>
    </source>
</evidence>
<organism evidence="4 5">
    <name type="scientific">Candidatus Daviesbacteria bacterium RIFCSPHIGHO2_01_FULL_41_23</name>
    <dbReference type="NCBI Taxonomy" id="1797764"/>
    <lineage>
        <taxon>Bacteria</taxon>
        <taxon>Candidatus Daviesiibacteriota</taxon>
    </lineage>
</organism>
<reference evidence="4 5" key="1">
    <citation type="journal article" date="2016" name="Nat. Commun.">
        <title>Thousands of microbial genomes shed light on interconnected biogeochemical processes in an aquifer system.</title>
        <authorList>
            <person name="Anantharaman K."/>
            <person name="Brown C.T."/>
            <person name="Hug L.A."/>
            <person name="Sharon I."/>
            <person name="Castelle C.J."/>
            <person name="Probst A.J."/>
            <person name="Thomas B.C."/>
            <person name="Singh A."/>
            <person name="Wilkins M.J."/>
            <person name="Karaoz U."/>
            <person name="Brodie E.L."/>
            <person name="Williams K.H."/>
            <person name="Hubbard S.S."/>
            <person name="Banfield J.F."/>
        </authorList>
    </citation>
    <scope>NUCLEOTIDE SEQUENCE [LARGE SCALE GENOMIC DNA]</scope>
</reference>
<dbReference type="InterPro" id="IPR050188">
    <property type="entry name" value="RluA_PseudoU_synthase"/>
</dbReference>
<dbReference type="InterPro" id="IPR020103">
    <property type="entry name" value="PsdUridine_synth_cat_dom_sf"/>
</dbReference>
<name>A0A1F5ISJ6_9BACT</name>
<proteinExistence type="inferred from homology"/>
<sequence>MGIFIINQDCHATLGLAMTNIINIIYQDECLLVLDKPPGLVVDSAESVKAETLEDILITDYQINLLRGGIVHRLDKDTSGIILVAKTQNALEDLQTQFKERVTKKEYLTLVHGLVLQAGAIERGIGRNPGNREKFTVLGSGKEAVTEYEPIQSLVMSSELVEKIFEGFNKIQLRKLRTMNYELFTLLKCLPKTGRTHQIRVHLKHINHPVVSDEKYGGRKIVRLDQRWCPRIFLHAAKLGFRHPVSGEWMEMESPLPEDLRKALDTLSSRT</sequence>
<dbReference type="PANTHER" id="PTHR21600">
    <property type="entry name" value="MITOCHONDRIAL RNA PSEUDOURIDINE SYNTHASE"/>
    <property type="match status" value="1"/>
</dbReference>
<evidence type="ECO:0000256" key="1">
    <source>
        <dbReference type="ARBA" id="ARBA00010876"/>
    </source>
</evidence>
<dbReference type="Pfam" id="PF00849">
    <property type="entry name" value="PseudoU_synth_2"/>
    <property type="match status" value="1"/>
</dbReference>
<evidence type="ECO:0000313" key="4">
    <source>
        <dbReference type="EMBL" id="OGE19348.1"/>
    </source>
</evidence>
<dbReference type="AlphaFoldDB" id="A0A1F5ISJ6"/>
<comment type="similarity">
    <text evidence="1">Belongs to the pseudouridine synthase RluA family.</text>
</comment>
<dbReference type="Proteomes" id="UP000176336">
    <property type="component" value="Unassembled WGS sequence"/>
</dbReference>
<evidence type="ECO:0000259" key="3">
    <source>
        <dbReference type="Pfam" id="PF00849"/>
    </source>
</evidence>
<dbReference type="EMBL" id="MFCR01000003">
    <property type="protein sequence ID" value="OGE19348.1"/>
    <property type="molecule type" value="Genomic_DNA"/>
</dbReference>
<dbReference type="PROSITE" id="PS01129">
    <property type="entry name" value="PSI_RLU"/>
    <property type="match status" value="1"/>
</dbReference>
<dbReference type="InterPro" id="IPR006224">
    <property type="entry name" value="PsdUridine_synth_RluA-like_CS"/>
</dbReference>
<feature type="domain" description="Pseudouridine synthase RsuA/RluA-like" evidence="3">
    <location>
        <begin position="31"/>
        <end position="205"/>
    </location>
</feature>